<dbReference type="InterPro" id="IPR016162">
    <property type="entry name" value="Ald_DH_N"/>
</dbReference>
<dbReference type="Proteomes" id="UP000450917">
    <property type="component" value="Unassembled WGS sequence"/>
</dbReference>
<comment type="caution">
    <text evidence="6">The sequence shown here is derived from an EMBL/GenBank/DDBJ whole genome shotgun (WGS) entry which is preliminary data.</text>
</comment>
<dbReference type="InterPro" id="IPR016161">
    <property type="entry name" value="Ald_DH/histidinol_DH"/>
</dbReference>
<evidence type="ECO:0000256" key="2">
    <source>
        <dbReference type="ARBA" id="ARBA00023002"/>
    </source>
</evidence>
<evidence type="ECO:0000313" key="6">
    <source>
        <dbReference type="EMBL" id="MUG72381.1"/>
    </source>
</evidence>
<dbReference type="PANTHER" id="PTHR11699">
    <property type="entry name" value="ALDEHYDE DEHYDROGENASE-RELATED"/>
    <property type="match status" value="1"/>
</dbReference>
<reference evidence="6 7" key="1">
    <citation type="submission" date="2019-11" db="EMBL/GenBank/DDBJ databases">
        <title>Draft genome sequences of five Paenibacillus species of dairy origin.</title>
        <authorList>
            <person name="Olajide A.M."/>
            <person name="Chen S."/>
            <person name="Lapointe G."/>
        </authorList>
    </citation>
    <scope>NUCLEOTIDE SEQUENCE [LARGE SCALE GENOMIC DNA]</scope>
    <source>
        <strain evidence="6 7">2CS3</strain>
    </source>
</reference>
<dbReference type="Gene3D" id="3.40.309.10">
    <property type="entry name" value="Aldehyde Dehydrogenase, Chain A, domain 2"/>
    <property type="match status" value="1"/>
</dbReference>
<dbReference type="InterPro" id="IPR029510">
    <property type="entry name" value="Ald_DH_CS_GLU"/>
</dbReference>
<sequence length="475" mass="52079">MLIGGQLVKAQNGETYETVNPANGEALAKVPFAQQNDVEHAVKAAKQAFETWKHVPPIERGRLIRKLADEFQKRADEFAVLDSVDSGNPVTAMRGDVFASASMMEYMSGLASEMKGDTFPSSQNWHLTRREPYGVIGRIIPYNHPIMFTATKIVGPLIAGNTVVLKAPDQCPLSSLLFGELCQQILPPGTVNIVSGDGRTTGDAIVRHPDIKRIGLIGSVETGKTILKSSAEVGIKHISLELGGKNAMIVFPDVDLESAAKAAVKGMNFTWCQGQSCGSTSRLFVHEDIYDQFLPKLKHYVEQIKIGNPLDPETEMGCLVSRNQYDKVVSYIDAGHQQGARLLIGGKRAEGDTFDKGLFILPTVFEDVNEKMSIFNEEIFGPVLSVIKWNNVEDAVRQINSVPYGLTGSIWTHDIQTALRMAENIESGFLWINGSSSHYLGVPYQGYKNSSIGSEEGLDEILSYTQVKTVNIVME</sequence>
<dbReference type="GO" id="GO:0016620">
    <property type="term" value="F:oxidoreductase activity, acting on the aldehyde or oxo group of donors, NAD or NADP as acceptor"/>
    <property type="evidence" value="ECO:0007669"/>
    <property type="project" value="InterPro"/>
</dbReference>
<evidence type="ECO:0000256" key="3">
    <source>
        <dbReference type="PROSITE-ProRule" id="PRU10007"/>
    </source>
</evidence>
<evidence type="ECO:0000259" key="5">
    <source>
        <dbReference type="Pfam" id="PF00171"/>
    </source>
</evidence>
<organism evidence="6 7">
    <name type="scientific">Paenibacillus validus</name>
    <dbReference type="NCBI Taxonomy" id="44253"/>
    <lineage>
        <taxon>Bacteria</taxon>
        <taxon>Bacillati</taxon>
        <taxon>Bacillota</taxon>
        <taxon>Bacilli</taxon>
        <taxon>Bacillales</taxon>
        <taxon>Paenibacillaceae</taxon>
        <taxon>Paenibacillus</taxon>
    </lineage>
</organism>
<dbReference type="EMBL" id="WNZX01000014">
    <property type="protein sequence ID" value="MUG72381.1"/>
    <property type="molecule type" value="Genomic_DNA"/>
</dbReference>
<feature type="domain" description="Aldehyde dehydrogenase" evidence="5">
    <location>
        <begin position="9"/>
        <end position="470"/>
    </location>
</feature>
<dbReference type="AlphaFoldDB" id="A0A7X2ZCK4"/>
<proteinExistence type="inferred from homology"/>
<dbReference type="SUPFAM" id="SSF53720">
    <property type="entry name" value="ALDH-like"/>
    <property type="match status" value="1"/>
</dbReference>
<evidence type="ECO:0000256" key="4">
    <source>
        <dbReference type="RuleBase" id="RU003345"/>
    </source>
</evidence>
<dbReference type="PROSITE" id="PS00687">
    <property type="entry name" value="ALDEHYDE_DEHYDR_GLU"/>
    <property type="match status" value="1"/>
</dbReference>
<dbReference type="FunFam" id="3.40.605.10:FF:000007">
    <property type="entry name" value="NAD/NADP-dependent betaine aldehyde dehydrogenase"/>
    <property type="match status" value="1"/>
</dbReference>
<evidence type="ECO:0000313" key="7">
    <source>
        <dbReference type="Proteomes" id="UP000450917"/>
    </source>
</evidence>
<feature type="active site" evidence="3">
    <location>
        <position position="241"/>
    </location>
</feature>
<comment type="similarity">
    <text evidence="1 4">Belongs to the aldehyde dehydrogenase family.</text>
</comment>
<keyword evidence="2 4" id="KW-0560">Oxidoreductase</keyword>
<dbReference type="InterPro" id="IPR015590">
    <property type="entry name" value="Aldehyde_DH_dom"/>
</dbReference>
<keyword evidence="7" id="KW-1185">Reference proteome</keyword>
<dbReference type="InterPro" id="IPR016163">
    <property type="entry name" value="Ald_DH_C"/>
</dbReference>
<accession>A0A7X2ZCK4</accession>
<dbReference type="Gene3D" id="3.40.605.10">
    <property type="entry name" value="Aldehyde Dehydrogenase, Chain A, domain 1"/>
    <property type="match status" value="1"/>
</dbReference>
<gene>
    <name evidence="6" type="ORF">GNP93_17050</name>
</gene>
<dbReference type="FunFam" id="3.40.309.10:FF:000012">
    <property type="entry name" value="Betaine aldehyde dehydrogenase"/>
    <property type="match status" value="1"/>
</dbReference>
<name>A0A7X2ZCK4_9BACL</name>
<dbReference type="Pfam" id="PF00171">
    <property type="entry name" value="Aldedh"/>
    <property type="match status" value="1"/>
</dbReference>
<evidence type="ECO:0000256" key="1">
    <source>
        <dbReference type="ARBA" id="ARBA00009986"/>
    </source>
</evidence>
<protein>
    <submittedName>
        <fullName evidence="6">Aldehyde dehydrogenase family protein</fullName>
    </submittedName>
</protein>